<dbReference type="CDD" id="cd02503">
    <property type="entry name" value="MobA"/>
    <property type="match status" value="1"/>
</dbReference>
<dbReference type="Gene3D" id="3.90.550.10">
    <property type="entry name" value="Spore Coat Polysaccharide Biosynthesis Protein SpsA, Chain A"/>
    <property type="match status" value="1"/>
</dbReference>
<evidence type="ECO:0000256" key="2">
    <source>
        <dbReference type="ARBA" id="ARBA00022679"/>
    </source>
</evidence>
<keyword evidence="1 8" id="KW-0963">Cytoplasm</keyword>
<sequence length="241" mass="26458">MGQRDAVIEPRGDDDTVTRRGERWQVAGLVLCGGESRRMGQAKAWLDFGGQTVLERIVQCVNQVVAPVVVARRPGQSLPPLSNSVRIVEDVYPGRGPLAGLHIGLWALRQEASHALVVSCDVPLVRPAFLQRLMDAMRHAVETAESSATYAQACVPIFGGQRHPLVAIYAVALWPLVESLLRNGQLRPAFLLEQIPVRWLQPEEWADVDPESLSLTNINTPQEYQAALHRALAANQESPTA</sequence>
<dbReference type="Pfam" id="PF12804">
    <property type="entry name" value="NTP_transf_3"/>
    <property type="match status" value="1"/>
</dbReference>
<feature type="domain" description="MobA-like NTP transferase" evidence="9">
    <location>
        <begin position="28"/>
        <end position="188"/>
    </location>
</feature>
<evidence type="ECO:0000259" key="9">
    <source>
        <dbReference type="Pfam" id="PF12804"/>
    </source>
</evidence>
<comment type="catalytic activity">
    <reaction evidence="8">
        <text>Mo-molybdopterin + GTP + H(+) = Mo-molybdopterin guanine dinucleotide + diphosphate</text>
        <dbReference type="Rhea" id="RHEA:34243"/>
        <dbReference type="ChEBI" id="CHEBI:15378"/>
        <dbReference type="ChEBI" id="CHEBI:33019"/>
        <dbReference type="ChEBI" id="CHEBI:37565"/>
        <dbReference type="ChEBI" id="CHEBI:71302"/>
        <dbReference type="ChEBI" id="CHEBI:71310"/>
        <dbReference type="EC" id="2.7.7.77"/>
    </reaction>
</comment>
<dbReference type="EMBL" id="AP011768">
    <property type="protein sequence ID" value="BAL57171.1"/>
    <property type="molecule type" value="Genomic_DNA"/>
</dbReference>
<reference evidence="10" key="1">
    <citation type="journal article" date="2005" name="Environ. Microbiol.">
        <title>Genetic and functional properties of uncultivated thermophilic crenarchaeotes from a subsurface gold mine as revealed by analysis of genome fragments.</title>
        <authorList>
            <person name="Nunoura T."/>
            <person name="Hirayama H."/>
            <person name="Takami H."/>
            <person name="Oida H."/>
            <person name="Nishi S."/>
            <person name="Shimamura S."/>
            <person name="Suzuki Y."/>
            <person name="Inagaki F."/>
            <person name="Takai K."/>
            <person name="Nealson K.H."/>
            <person name="Horikoshi K."/>
        </authorList>
    </citation>
    <scope>NUCLEOTIDE SEQUENCE</scope>
</reference>
<dbReference type="HAMAP" id="MF_00316">
    <property type="entry name" value="MobA"/>
    <property type="match status" value="1"/>
</dbReference>
<dbReference type="GO" id="GO:0005737">
    <property type="term" value="C:cytoplasm"/>
    <property type="evidence" value="ECO:0007669"/>
    <property type="project" value="UniProtKB-SubCell"/>
</dbReference>
<dbReference type="GO" id="GO:0046872">
    <property type="term" value="F:metal ion binding"/>
    <property type="evidence" value="ECO:0007669"/>
    <property type="project" value="UniProtKB-KW"/>
</dbReference>
<keyword evidence="2 8" id="KW-0808">Transferase</keyword>
<comment type="domain">
    <text evidence="8">The N-terminal domain determines nucleotide recognition and specific binding, while the C-terminal domain determines the specific binding to the target protein.</text>
</comment>
<comment type="cofactor">
    <cofactor evidence="8">
        <name>Mg(2+)</name>
        <dbReference type="ChEBI" id="CHEBI:18420"/>
    </cofactor>
</comment>
<evidence type="ECO:0000256" key="1">
    <source>
        <dbReference type="ARBA" id="ARBA00022490"/>
    </source>
</evidence>
<comment type="subcellular location">
    <subcellularLocation>
        <location evidence="8">Cytoplasm</location>
    </subcellularLocation>
</comment>
<feature type="binding site" evidence="8">
    <location>
        <position position="121"/>
    </location>
    <ligand>
        <name>Mg(2+)</name>
        <dbReference type="ChEBI" id="CHEBI:18420"/>
    </ligand>
</feature>
<keyword evidence="6 8" id="KW-0342">GTP-binding</keyword>
<keyword evidence="7 8" id="KW-0501">Molybdenum cofactor biosynthesis</keyword>
<evidence type="ECO:0000256" key="6">
    <source>
        <dbReference type="ARBA" id="ARBA00023134"/>
    </source>
</evidence>
<name>H5SLY5_9BACT</name>
<evidence type="ECO:0000256" key="8">
    <source>
        <dbReference type="HAMAP-Rule" id="MF_00316"/>
    </source>
</evidence>
<protein>
    <recommendedName>
        <fullName evidence="8">Probable molybdenum cofactor guanylyltransferase</fullName>
        <shortName evidence="8">MoCo guanylyltransferase</shortName>
        <ecNumber evidence="8">2.7.7.77</ecNumber>
    </recommendedName>
    <alternativeName>
        <fullName evidence="8">GTP:molybdopterin guanylyltransferase</fullName>
    </alternativeName>
    <alternativeName>
        <fullName evidence="8">Mo-MPT guanylyltransferase</fullName>
    </alternativeName>
    <alternativeName>
        <fullName evidence="8">Molybdopterin guanylyltransferase</fullName>
    </alternativeName>
    <alternativeName>
        <fullName evidence="8">Molybdopterin-guanine dinucleotide synthase</fullName>
        <shortName evidence="8">MGD synthase</shortName>
    </alternativeName>
</protein>
<dbReference type="InterPro" id="IPR025877">
    <property type="entry name" value="MobA-like_NTP_Trfase"/>
</dbReference>
<dbReference type="GO" id="GO:0061603">
    <property type="term" value="F:molybdenum cofactor guanylyltransferase activity"/>
    <property type="evidence" value="ECO:0007669"/>
    <property type="project" value="UniProtKB-EC"/>
</dbReference>
<feature type="binding site" evidence="8">
    <location>
        <position position="43"/>
    </location>
    <ligand>
        <name>GTP</name>
        <dbReference type="ChEBI" id="CHEBI:37565"/>
    </ligand>
</feature>
<dbReference type="GO" id="GO:0005525">
    <property type="term" value="F:GTP binding"/>
    <property type="evidence" value="ECO:0007669"/>
    <property type="project" value="UniProtKB-UniRule"/>
</dbReference>
<keyword evidence="5 8" id="KW-0460">Magnesium</keyword>
<evidence type="ECO:0000256" key="4">
    <source>
        <dbReference type="ARBA" id="ARBA00022741"/>
    </source>
</evidence>
<organism evidence="10">
    <name type="scientific">uncultured Planctomycetota bacterium</name>
    <dbReference type="NCBI Taxonomy" id="120965"/>
    <lineage>
        <taxon>Bacteria</taxon>
        <taxon>Pseudomonadati</taxon>
        <taxon>Planctomycetota</taxon>
        <taxon>environmental samples</taxon>
    </lineage>
</organism>
<dbReference type="EC" id="2.7.7.77" evidence="8"/>
<evidence type="ECO:0000256" key="3">
    <source>
        <dbReference type="ARBA" id="ARBA00022723"/>
    </source>
</evidence>
<keyword evidence="4 8" id="KW-0547">Nucleotide-binding</keyword>
<dbReference type="PANTHER" id="PTHR19136">
    <property type="entry name" value="MOLYBDENUM COFACTOR GUANYLYLTRANSFERASE"/>
    <property type="match status" value="1"/>
</dbReference>
<evidence type="ECO:0000256" key="5">
    <source>
        <dbReference type="ARBA" id="ARBA00022842"/>
    </source>
</evidence>
<dbReference type="InterPro" id="IPR013482">
    <property type="entry name" value="Molybde_CF_guanTrfase"/>
</dbReference>
<evidence type="ECO:0000256" key="7">
    <source>
        <dbReference type="ARBA" id="ARBA00023150"/>
    </source>
</evidence>
<evidence type="ECO:0000313" key="10">
    <source>
        <dbReference type="EMBL" id="BAL57171.1"/>
    </source>
</evidence>
<comment type="similarity">
    <text evidence="8">Belongs to the MobA family.</text>
</comment>
<feature type="binding site" evidence="8">
    <location>
        <position position="121"/>
    </location>
    <ligand>
        <name>GTP</name>
        <dbReference type="ChEBI" id="CHEBI:37565"/>
    </ligand>
</feature>
<dbReference type="GO" id="GO:0006777">
    <property type="term" value="P:Mo-molybdopterin cofactor biosynthetic process"/>
    <property type="evidence" value="ECO:0007669"/>
    <property type="project" value="UniProtKB-KW"/>
</dbReference>
<proteinExistence type="inferred from homology"/>
<dbReference type="AlphaFoldDB" id="H5SLY5"/>
<dbReference type="InterPro" id="IPR029044">
    <property type="entry name" value="Nucleotide-diphossugar_trans"/>
</dbReference>
<feature type="binding site" evidence="8">
    <location>
        <position position="90"/>
    </location>
    <ligand>
        <name>GTP</name>
        <dbReference type="ChEBI" id="CHEBI:37565"/>
    </ligand>
</feature>
<comment type="caution">
    <text evidence="8">Lacks conserved residue(s) required for the propagation of feature annotation.</text>
</comment>
<gene>
    <name evidence="8" type="primary">mobA</name>
    <name evidence="10" type="ORF">HGMM_F48A06C14</name>
</gene>
<keyword evidence="3 8" id="KW-0479">Metal-binding</keyword>
<dbReference type="SUPFAM" id="SSF53448">
    <property type="entry name" value="Nucleotide-diphospho-sugar transferases"/>
    <property type="match status" value="1"/>
</dbReference>
<dbReference type="PANTHER" id="PTHR19136:SF81">
    <property type="entry name" value="MOLYBDENUM COFACTOR GUANYLYLTRANSFERASE"/>
    <property type="match status" value="1"/>
</dbReference>
<reference evidence="10" key="2">
    <citation type="journal article" date="2012" name="PLoS ONE">
        <title>A Deeply Branching Thermophilic Bacterium with an Ancient Acetyl-CoA Pathway Dominates a Subsurface Ecosystem.</title>
        <authorList>
            <person name="Takami H."/>
            <person name="Noguchi H."/>
            <person name="Takaki Y."/>
            <person name="Uchiyama I."/>
            <person name="Toyoda A."/>
            <person name="Nishi S."/>
            <person name="Chee G.-J."/>
            <person name="Arai W."/>
            <person name="Nunoura T."/>
            <person name="Itoh T."/>
            <person name="Hattori M."/>
            <person name="Takai K."/>
        </authorList>
    </citation>
    <scope>NUCLEOTIDE SEQUENCE</scope>
</reference>
<feature type="binding site" evidence="8">
    <location>
        <begin position="31"/>
        <end position="33"/>
    </location>
    <ligand>
        <name>GTP</name>
        <dbReference type="ChEBI" id="CHEBI:37565"/>
    </ligand>
</feature>
<comment type="function">
    <text evidence="8">Transfers a GMP moiety from GTP to Mo-molybdopterin (Mo-MPT) cofactor (Moco or molybdenum cofactor) to form Mo-molybdopterin guanine dinucleotide (Mo-MGD) cofactor.</text>
</comment>
<accession>H5SLY5</accession>